<name>A0A1B7JVN0_9GAMM</name>
<dbReference type="Proteomes" id="UP000078224">
    <property type="component" value="Unassembled WGS sequence"/>
</dbReference>
<organism evidence="1 2">
    <name type="scientific">Providencia heimbachae ATCC 35613</name>
    <dbReference type="NCBI Taxonomy" id="1354272"/>
    <lineage>
        <taxon>Bacteria</taxon>
        <taxon>Pseudomonadati</taxon>
        <taxon>Pseudomonadota</taxon>
        <taxon>Gammaproteobacteria</taxon>
        <taxon>Enterobacterales</taxon>
        <taxon>Morganellaceae</taxon>
        <taxon>Providencia</taxon>
    </lineage>
</organism>
<dbReference type="Pfam" id="PF13710">
    <property type="entry name" value="ACT_5"/>
    <property type="match status" value="1"/>
</dbReference>
<dbReference type="Gene3D" id="3.30.70.260">
    <property type="match status" value="1"/>
</dbReference>
<comment type="caution">
    <text evidence="1">The sequence shown here is derived from an EMBL/GenBank/DDBJ whole genome shotgun (WGS) entry which is preliminary data.</text>
</comment>
<dbReference type="RefSeq" id="WP_068908620.1">
    <property type="nucleotide sequence ID" value="NZ_LXEW01000027.1"/>
</dbReference>
<dbReference type="AlphaFoldDB" id="A0A1B7JVN0"/>
<dbReference type="EMBL" id="LXEW01000027">
    <property type="protein sequence ID" value="OAT51922.1"/>
    <property type="molecule type" value="Genomic_DNA"/>
</dbReference>
<dbReference type="OrthoDB" id="6198158at2"/>
<reference evidence="1 2" key="1">
    <citation type="submission" date="2016-04" db="EMBL/GenBank/DDBJ databases">
        <title>ATOL: Assembling a taxonomically balanced genome-scale reconstruction of the evolutionary history of the Enterobacteriaceae.</title>
        <authorList>
            <person name="Plunkett G.III."/>
            <person name="Neeno-Eckwall E.C."/>
            <person name="Glasner J.D."/>
            <person name="Perna N.T."/>
        </authorList>
    </citation>
    <scope>NUCLEOTIDE SEQUENCE [LARGE SCALE GENOMIC DNA]</scope>
    <source>
        <strain evidence="1 2">ATCC 35613</strain>
    </source>
</reference>
<proteinExistence type="predicted"/>
<dbReference type="InterPro" id="IPR045865">
    <property type="entry name" value="ACT-like_dom_sf"/>
</dbReference>
<keyword evidence="1" id="KW-0808">Transferase</keyword>
<dbReference type="PATRIC" id="fig|1354272.4.peg.1953"/>
<sequence length="89" mass="10251">MMQHQLSILARFRPEVLERILRVARHRGFCINAMNMDQSADGNNVNIELTVSSQRPLIQLCDQLTKLSDITEVEVLQQESRLLRTQSAM</sequence>
<dbReference type="EC" id="2.2.1.6" evidence="1"/>
<evidence type="ECO:0000313" key="2">
    <source>
        <dbReference type="Proteomes" id="UP000078224"/>
    </source>
</evidence>
<protein>
    <submittedName>
        <fullName evidence="1">Acetolactate synthase small subunit</fullName>
        <ecNumber evidence="1">2.2.1.6</ecNumber>
    </submittedName>
</protein>
<dbReference type="NCBIfam" id="NF008362">
    <property type="entry name" value="PRK11152.1"/>
    <property type="match status" value="1"/>
</dbReference>
<dbReference type="GO" id="GO:0003984">
    <property type="term" value="F:acetolactate synthase activity"/>
    <property type="evidence" value="ECO:0007669"/>
    <property type="project" value="UniProtKB-EC"/>
</dbReference>
<evidence type="ECO:0000313" key="1">
    <source>
        <dbReference type="EMBL" id="OAT51922.1"/>
    </source>
</evidence>
<accession>A0A1B7JVN0</accession>
<gene>
    <name evidence="1" type="ORF">M998_1921</name>
</gene>
<keyword evidence="2" id="KW-1185">Reference proteome</keyword>
<dbReference type="SUPFAM" id="SSF55021">
    <property type="entry name" value="ACT-like"/>
    <property type="match status" value="1"/>
</dbReference>